<evidence type="ECO:0000313" key="2">
    <source>
        <dbReference type="EMBL" id="NIZ63101.1"/>
    </source>
</evidence>
<accession>A0ABX0WBQ0</accession>
<organism evidence="2 3">
    <name type="scientific">Parasedimentitalea denitrificans</name>
    <dbReference type="NCBI Taxonomy" id="2211118"/>
    <lineage>
        <taxon>Bacteria</taxon>
        <taxon>Pseudomonadati</taxon>
        <taxon>Pseudomonadota</taxon>
        <taxon>Alphaproteobacteria</taxon>
        <taxon>Rhodobacterales</taxon>
        <taxon>Paracoccaceae</taxon>
        <taxon>Parasedimentitalea</taxon>
    </lineage>
</organism>
<dbReference type="Proteomes" id="UP001429564">
    <property type="component" value="Unassembled WGS sequence"/>
</dbReference>
<gene>
    <name evidence="2" type="ORF">DL239_19230</name>
</gene>
<keyword evidence="1" id="KW-0472">Membrane</keyword>
<feature type="transmembrane region" description="Helical" evidence="1">
    <location>
        <begin position="47"/>
        <end position="65"/>
    </location>
</feature>
<evidence type="ECO:0000256" key="1">
    <source>
        <dbReference type="SAM" id="Phobius"/>
    </source>
</evidence>
<keyword evidence="3" id="KW-1185">Reference proteome</keyword>
<dbReference type="EMBL" id="QHLQ01000028">
    <property type="protein sequence ID" value="NIZ63101.1"/>
    <property type="molecule type" value="Genomic_DNA"/>
</dbReference>
<comment type="caution">
    <text evidence="2">The sequence shown here is derived from an EMBL/GenBank/DDBJ whole genome shotgun (WGS) entry which is preliminary data.</text>
</comment>
<keyword evidence="1" id="KW-0812">Transmembrane</keyword>
<keyword evidence="1" id="KW-1133">Transmembrane helix</keyword>
<feature type="transmembrane region" description="Helical" evidence="1">
    <location>
        <begin position="23"/>
        <end position="41"/>
    </location>
</feature>
<name>A0ABX0WBQ0_9RHOB</name>
<protein>
    <recommendedName>
        <fullName evidence="4">PH domain-containing protein</fullName>
    </recommendedName>
</protein>
<sequence length="169" mass="18300">MNGEWNMSDEIVATIRASEARRYMGVGMLGSVGALVLYVALSTPPSAGWLLFLLVVGGATIWLAARMWQATAFTIELTETELRCSDGNVIARIDDIENIDRGFFAFKPSNGFLIRTKTPGSRIWQPGLYWRMGRRIGVGGVTPGSQSKAASEILAAMVAMRSQGGDGRL</sequence>
<proteinExistence type="predicted"/>
<evidence type="ECO:0008006" key="4">
    <source>
        <dbReference type="Google" id="ProtNLM"/>
    </source>
</evidence>
<reference evidence="2 3" key="1">
    <citation type="submission" date="2018-05" db="EMBL/GenBank/DDBJ databases">
        <authorList>
            <person name="Zhang Y.-J."/>
        </authorList>
    </citation>
    <scope>NUCLEOTIDE SEQUENCE [LARGE SCALE GENOMIC DNA]</scope>
    <source>
        <strain evidence="2 3">CY04</strain>
    </source>
</reference>
<evidence type="ECO:0000313" key="3">
    <source>
        <dbReference type="Proteomes" id="UP001429564"/>
    </source>
</evidence>